<dbReference type="InterPro" id="IPR022000">
    <property type="entry name" value="Min27-like_integrase_DNA_bind"/>
</dbReference>
<name>A0A1V9EAY2_9BACT</name>
<dbReference type="RefSeq" id="WP_081203121.1">
    <property type="nucleotide sequence ID" value="NZ_LVXG01000054.1"/>
</dbReference>
<reference evidence="5" key="1">
    <citation type="submission" date="2016-04" db="EMBL/GenBank/DDBJ databases">
        <authorList>
            <person name="Chen L."/>
            <person name="Zhuang W."/>
            <person name="Wang G."/>
        </authorList>
    </citation>
    <scope>NUCLEOTIDE SEQUENCE [LARGE SCALE GENOMIC DNA]</scope>
    <source>
        <strain evidence="5">17621</strain>
    </source>
</reference>
<dbReference type="SUPFAM" id="SSF56349">
    <property type="entry name" value="DNA breaking-rejoining enzymes"/>
    <property type="match status" value="1"/>
</dbReference>
<protein>
    <recommendedName>
        <fullName evidence="3">Tyr recombinase domain-containing protein</fullName>
    </recommendedName>
</protein>
<dbReference type="AlphaFoldDB" id="A0A1V9EAY2"/>
<dbReference type="GO" id="GO:0006310">
    <property type="term" value="P:DNA recombination"/>
    <property type="evidence" value="ECO:0007669"/>
    <property type="project" value="UniProtKB-KW"/>
</dbReference>
<feature type="non-terminal residue" evidence="4">
    <location>
        <position position="311"/>
    </location>
</feature>
<keyword evidence="5" id="KW-1185">Reference proteome</keyword>
<evidence type="ECO:0000313" key="4">
    <source>
        <dbReference type="EMBL" id="OQP43288.1"/>
    </source>
</evidence>
<dbReference type="Proteomes" id="UP000192610">
    <property type="component" value="Unassembled WGS sequence"/>
</dbReference>
<dbReference type="InterPro" id="IPR011010">
    <property type="entry name" value="DNA_brk_join_enz"/>
</dbReference>
<dbReference type="InterPro" id="IPR013762">
    <property type="entry name" value="Integrase-like_cat_sf"/>
</dbReference>
<keyword evidence="1" id="KW-0238">DNA-binding</keyword>
<comment type="caution">
    <text evidence="4">The sequence shown here is derived from an EMBL/GenBank/DDBJ whole genome shotgun (WGS) entry which is preliminary data.</text>
</comment>
<proteinExistence type="predicted"/>
<dbReference type="Gene3D" id="1.10.150.130">
    <property type="match status" value="1"/>
</dbReference>
<dbReference type="InterPro" id="IPR002104">
    <property type="entry name" value="Integrase_catalytic"/>
</dbReference>
<evidence type="ECO:0000256" key="1">
    <source>
        <dbReference type="ARBA" id="ARBA00023125"/>
    </source>
</evidence>
<dbReference type="InterPro" id="IPR010998">
    <property type="entry name" value="Integrase_recombinase_N"/>
</dbReference>
<dbReference type="PROSITE" id="PS51898">
    <property type="entry name" value="TYR_RECOMBINASE"/>
    <property type="match status" value="1"/>
</dbReference>
<organism evidence="4 5">
    <name type="scientific">Niastella yeongjuensis</name>
    <dbReference type="NCBI Taxonomy" id="354355"/>
    <lineage>
        <taxon>Bacteria</taxon>
        <taxon>Pseudomonadati</taxon>
        <taxon>Bacteroidota</taxon>
        <taxon>Chitinophagia</taxon>
        <taxon>Chitinophagales</taxon>
        <taxon>Chitinophagaceae</taxon>
        <taxon>Niastella</taxon>
    </lineage>
</organism>
<dbReference type="GO" id="GO:0003677">
    <property type="term" value="F:DNA binding"/>
    <property type="evidence" value="ECO:0007669"/>
    <property type="project" value="UniProtKB-KW"/>
</dbReference>
<evidence type="ECO:0000259" key="3">
    <source>
        <dbReference type="PROSITE" id="PS51898"/>
    </source>
</evidence>
<dbReference type="EMBL" id="LVXG01000054">
    <property type="protein sequence ID" value="OQP43288.1"/>
    <property type="molecule type" value="Genomic_DNA"/>
</dbReference>
<accession>A0A1V9EAY2</accession>
<dbReference type="Pfam" id="PF12167">
    <property type="entry name" value="Arm-DNA-bind_2"/>
    <property type="match status" value="1"/>
</dbReference>
<evidence type="ECO:0000313" key="5">
    <source>
        <dbReference type="Proteomes" id="UP000192610"/>
    </source>
</evidence>
<feature type="domain" description="Tyr recombinase" evidence="3">
    <location>
        <begin position="204"/>
        <end position="311"/>
    </location>
</feature>
<keyword evidence="2" id="KW-0233">DNA recombination</keyword>
<dbReference type="Gene3D" id="1.10.443.10">
    <property type="entry name" value="Intergrase catalytic core"/>
    <property type="match status" value="1"/>
</dbReference>
<dbReference type="STRING" id="354355.SAMN05660816_06963"/>
<sequence length="311" mass="36035">MTLHNQFGSKMGLKSKTRKGDISIGNNNGRIRLRWRYAGERYSLNLPYAYLPENMYHGAIKAAEIKLDIAKGCFDPSLEKYNPTPLVLPQPKTEMASTLKRSDDAAVSIIDLVRYFNEWGTNVRNIDINRTTYYLRTRSFLEKCKGAPLEQLPLKLNQENWSVSTYNERLSLLNNFFLWLIDSEIISKNPLRGVRRKKNKRKRKNPKREPLEEKEIIQILDAIKNDTYCPTASNFKHSFYYPFLAFIFFTGVRNAEAIGLRVKHVDLGNKRVEISEAFARTIKGSNHSARIQKGTKTENSRFLLYNPIHPD</sequence>
<dbReference type="GO" id="GO:0015074">
    <property type="term" value="P:DNA integration"/>
    <property type="evidence" value="ECO:0007669"/>
    <property type="project" value="InterPro"/>
</dbReference>
<evidence type="ECO:0000256" key="2">
    <source>
        <dbReference type="ARBA" id="ARBA00023172"/>
    </source>
</evidence>
<gene>
    <name evidence="4" type="ORF">A4H97_34105</name>
</gene>
<dbReference type="OrthoDB" id="644065at2"/>